<dbReference type="Gene3D" id="1.25.40.10">
    <property type="entry name" value="Tetratricopeptide repeat domain"/>
    <property type="match status" value="1"/>
</dbReference>
<keyword evidence="12" id="KW-1185">Reference proteome</keyword>
<dbReference type="Proteomes" id="UP001287059">
    <property type="component" value="Unassembled WGS sequence"/>
</dbReference>
<dbReference type="PANTHER" id="PTHR38035:SF1">
    <property type="entry name" value="ANCILLARY SECYEG TRANSLOCON SUBUNIT"/>
    <property type="match status" value="1"/>
</dbReference>
<keyword evidence="5 9" id="KW-0472">Membrane</keyword>
<evidence type="ECO:0000256" key="3">
    <source>
        <dbReference type="ARBA" id="ARBA00022692"/>
    </source>
</evidence>
<evidence type="ECO:0000313" key="12">
    <source>
        <dbReference type="Proteomes" id="UP001287059"/>
    </source>
</evidence>
<comment type="similarity">
    <text evidence="7">Belongs to the YfgM family.</text>
</comment>
<evidence type="ECO:0000256" key="7">
    <source>
        <dbReference type="ARBA" id="ARBA00024197"/>
    </source>
</evidence>
<keyword evidence="6" id="KW-0143">Chaperone</keyword>
<evidence type="ECO:0000256" key="1">
    <source>
        <dbReference type="ARBA" id="ARBA00004401"/>
    </source>
</evidence>
<gene>
    <name evidence="11" type="ORF">RFN28_15985</name>
</gene>
<keyword evidence="2" id="KW-1003">Cell membrane</keyword>
<dbReference type="SUPFAM" id="SSF48452">
    <property type="entry name" value="TPR-like"/>
    <property type="match status" value="1"/>
</dbReference>
<dbReference type="RefSeq" id="WP_320288286.1">
    <property type="nucleotide sequence ID" value="NZ_JAVIIW010000017.1"/>
</dbReference>
<dbReference type="EMBL" id="JAVIIW010000017">
    <property type="protein sequence ID" value="MDX8479972.1"/>
    <property type="molecule type" value="Genomic_DNA"/>
</dbReference>
<dbReference type="InterPro" id="IPR018704">
    <property type="entry name" value="SecYEG/CpoB_TPR"/>
</dbReference>
<evidence type="ECO:0000313" key="11">
    <source>
        <dbReference type="EMBL" id="MDX8479972.1"/>
    </source>
</evidence>
<dbReference type="Pfam" id="PF09976">
    <property type="entry name" value="TPR_21"/>
    <property type="match status" value="1"/>
</dbReference>
<evidence type="ECO:0000256" key="2">
    <source>
        <dbReference type="ARBA" id="ARBA00022475"/>
    </source>
</evidence>
<evidence type="ECO:0000259" key="10">
    <source>
        <dbReference type="Pfam" id="PF09976"/>
    </source>
</evidence>
<feature type="domain" description="Ancillary SecYEG translocon subunit/Cell division coordinator CpoB TPR" evidence="10">
    <location>
        <begin position="22"/>
        <end position="192"/>
    </location>
</feature>
<evidence type="ECO:0000256" key="9">
    <source>
        <dbReference type="SAM" id="Phobius"/>
    </source>
</evidence>
<evidence type="ECO:0000256" key="8">
    <source>
        <dbReference type="ARBA" id="ARBA00024235"/>
    </source>
</evidence>
<evidence type="ECO:0000256" key="4">
    <source>
        <dbReference type="ARBA" id="ARBA00022989"/>
    </source>
</evidence>
<dbReference type="PANTHER" id="PTHR38035">
    <property type="entry name" value="UPF0070 PROTEIN YFGM"/>
    <property type="match status" value="1"/>
</dbReference>
<feature type="transmembrane region" description="Helical" evidence="9">
    <location>
        <begin position="29"/>
        <end position="50"/>
    </location>
</feature>
<protein>
    <recommendedName>
        <fullName evidence="8">Ancillary SecYEG translocon subunit</fullName>
    </recommendedName>
</protein>
<reference evidence="11 12" key="1">
    <citation type="submission" date="2023-08" db="EMBL/GenBank/DDBJ databases">
        <title>Implementing the SeqCode for naming new Mesorhizobium species isolated from Vachellia karroo root nodules.</title>
        <authorList>
            <person name="Van Lill M."/>
        </authorList>
    </citation>
    <scope>NUCLEOTIDE SEQUENCE [LARGE SCALE GENOMIC DNA]</scope>
    <source>
        <strain evidence="11 12">VK24D</strain>
    </source>
</reference>
<evidence type="ECO:0000256" key="6">
    <source>
        <dbReference type="ARBA" id="ARBA00023186"/>
    </source>
</evidence>
<sequence length="221" mass="23767">MSDDSFIREVNEEMRRAQAQALWDRFGPALLAAAILIVVATAGMVGYRYWDETRANRSGDAFSQALKLANDGKNDEAIAALDQLEKDGYGAYPLLARMRAATVKADKGDVDAAVKDFDEVAADSAIPAGIRDMARLRAALLLVDHGSFADVSSRVEALTADTNPLRHSAREALGLAAWKEGKSADALKLFDQIASDEGAPRNSRQRAQLMSELIRGSGNAS</sequence>
<proteinExistence type="inferred from homology"/>
<evidence type="ECO:0000256" key="5">
    <source>
        <dbReference type="ARBA" id="ARBA00023136"/>
    </source>
</evidence>
<dbReference type="InterPro" id="IPR011990">
    <property type="entry name" value="TPR-like_helical_dom_sf"/>
</dbReference>
<keyword evidence="4 9" id="KW-1133">Transmembrane helix</keyword>
<organism evidence="11 12">
    <name type="scientific">Mesorhizobium album</name>
    <dbReference type="NCBI Taxonomy" id="3072314"/>
    <lineage>
        <taxon>Bacteria</taxon>
        <taxon>Pseudomonadati</taxon>
        <taxon>Pseudomonadota</taxon>
        <taxon>Alphaproteobacteria</taxon>
        <taxon>Hyphomicrobiales</taxon>
        <taxon>Phyllobacteriaceae</taxon>
        <taxon>Mesorhizobium</taxon>
    </lineage>
</organism>
<name>A0ABU4XZ50_9HYPH</name>
<comment type="caution">
    <text evidence="11">The sequence shown here is derived from an EMBL/GenBank/DDBJ whole genome shotgun (WGS) entry which is preliminary data.</text>
</comment>
<comment type="subcellular location">
    <subcellularLocation>
        <location evidence="1">Cell membrane</location>
        <topology evidence="1">Single-pass type II membrane protein</topology>
    </subcellularLocation>
</comment>
<accession>A0ABU4XZ50</accession>
<dbReference type="InterPro" id="IPR026039">
    <property type="entry name" value="YfgM"/>
</dbReference>
<keyword evidence="3 9" id="KW-0812">Transmembrane</keyword>